<dbReference type="AlphaFoldDB" id="A0AAW1BWT0"/>
<feature type="compositionally biased region" description="Gly residues" evidence="7">
    <location>
        <begin position="1"/>
        <end position="10"/>
    </location>
</feature>
<evidence type="ECO:0000256" key="1">
    <source>
        <dbReference type="ARBA" id="ARBA00004123"/>
    </source>
</evidence>
<proteinExistence type="predicted"/>
<dbReference type="GO" id="GO:0000785">
    <property type="term" value="C:chromatin"/>
    <property type="evidence" value="ECO:0007669"/>
    <property type="project" value="TreeGrafter"/>
</dbReference>
<feature type="region of interest" description="Disordered" evidence="7">
    <location>
        <begin position="45"/>
        <end position="210"/>
    </location>
</feature>
<evidence type="ECO:0000256" key="4">
    <source>
        <dbReference type="ARBA" id="ARBA00023159"/>
    </source>
</evidence>
<feature type="compositionally biased region" description="Low complexity" evidence="7">
    <location>
        <begin position="45"/>
        <end position="60"/>
    </location>
</feature>
<feature type="compositionally biased region" description="Polar residues" evidence="7">
    <location>
        <begin position="164"/>
        <end position="175"/>
    </location>
</feature>
<keyword evidence="5" id="KW-0804">Transcription</keyword>
<feature type="compositionally biased region" description="Gly residues" evidence="7">
    <location>
        <begin position="152"/>
        <end position="162"/>
    </location>
</feature>
<comment type="caution">
    <text evidence="9">The sequence shown here is derived from an EMBL/GenBank/DDBJ whole genome shotgun (WGS) entry which is preliminary data.</text>
</comment>
<dbReference type="Pfam" id="PF08347">
    <property type="entry name" value="CTNNB1_binding"/>
    <property type="match status" value="1"/>
</dbReference>
<dbReference type="PANTHER" id="PTHR10373:SF33">
    <property type="entry name" value="TRANSCRIPTION FACTOR 7"/>
    <property type="match status" value="1"/>
</dbReference>
<evidence type="ECO:0000256" key="6">
    <source>
        <dbReference type="ARBA" id="ARBA00023242"/>
    </source>
</evidence>
<evidence type="ECO:0000259" key="8">
    <source>
        <dbReference type="Pfam" id="PF08347"/>
    </source>
</evidence>
<sequence>MPQLSGGGDDLGANDEMIAFKDEGEQEEKIQANVFTEGDLADLKSSLVNESESSSSGGSNRQASNPAATVAGAAAAAAAGAHPEAIRRLQEPHRVYAEKLPDHLDEGQFSKSSSPPPPRLLASLPAAHLFLCPSVPQGREHDRRGEGRGEGGRFGSPRGRGGNVNASLRNQSRQTPPARAGDGLCSTRESPDLRGQRVQATETEPKGATP</sequence>
<feature type="compositionally biased region" description="Low complexity" evidence="7">
    <location>
        <begin position="67"/>
        <end position="81"/>
    </location>
</feature>
<feature type="domain" description="CTNNB1 binding N-teminal" evidence="8">
    <location>
        <begin position="5"/>
        <end position="112"/>
    </location>
</feature>
<evidence type="ECO:0000256" key="5">
    <source>
        <dbReference type="ARBA" id="ARBA00023163"/>
    </source>
</evidence>
<evidence type="ECO:0000313" key="10">
    <source>
        <dbReference type="Proteomes" id="UP001474421"/>
    </source>
</evidence>
<dbReference type="FunFam" id="4.10.900.10:FF:000002">
    <property type="entry name" value="transcription factor 7-like 2 isoform X1"/>
    <property type="match status" value="1"/>
</dbReference>
<dbReference type="InterPro" id="IPR027397">
    <property type="entry name" value="Catenin-bd_sf"/>
</dbReference>
<keyword evidence="4" id="KW-0010">Activator</keyword>
<protein>
    <submittedName>
        <fullName evidence="9">Transcription factor 7</fullName>
    </submittedName>
</protein>
<dbReference type="GO" id="GO:0000981">
    <property type="term" value="F:DNA-binding transcription factor activity, RNA polymerase II-specific"/>
    <property type="evidence" value="ECO:0007669"/>
    <property type="project" value="TreeGrafter"/>
</dbReference>
<feature type="region of interest" description="Disordered" evidence="7">
    <location>
        <begin position="1"/>
        <end position="26"/>
    </location>
</feature>
<dbReference type="Proteomes" id="UP001474421">
    <property type="component" value="Unassembled WGS sequence"/>
</dbReference>
<accession>A0AAW1BWT0</accession>
<name>A0AAW1BWT0_CROAD</name>
<evidence type="ECO:0000256" key="2">
    <source>
        <dbReference type="ARBA" id="ARBA00023015"/>
    </source>
</evidence>
<dbReference type="EMBL" id="JAOTOJ010000002">
    <property type="protein sequence ID" value="KAK9406565.1"/>
    <property type="molecule type" value="Genomic_DNA"/>
</dbReference>
<dbReference type="InterPro" id="IPR013558">
    <property type="entry name" value="CTNNB1-bd_N"/>
</dbReference>
<keyword evidence="10" id="KW-1185">Reference proteome</keyword>
<evidence type="ECO:0000256" key="3">
    <source>
        <dbReference type="ARBA" id="ARBA00023125"/>
    </source>
</evidence>
<dbReference type="GO" id="GO:1990907">
    <property type="term" value="C:beta-catenin-TCF complex"/>
    <property type="evidence" value="ECO:0007669"/>
    <property type="project" value="TreeGrafter"/>
</dbReference>
<keyword evidence="2" id="KW-0805">Transcription regulation</keyword>
<dbReference type="InterPro" id="IPR024940">
    <property type="entry name" value="TCF/LEF"/>
</dbReference>
<feature type="compositionally biased region" description="Basic and acidic residues" evidence="7">
    <location>
        <begin position="84"/>
        <end position="108"/>
    </location>
</feature>
<gene>
    <name evidence="9" type="ORF">NXF25_005339</name>
</gene>
<keyword evidence="6" id="KW-0539">Nucleus</keyword>
<feature type="compositionally biased region" description="Basic and acidic residues" evidence="7">
    <location>
        <begin position="138"/>
        <end position="151"/>
    </location>
</feature>
<dbReference type="GO" id="GO:0060070">
    <property type="term" value="P:canonical Wnt signaling pathway"/>
    <property type="evidence" value="ECO:0007669"/>
    <property type="project" value="TreeGrafter"/>
</dbReference>
<evidence type="ECO:0000313" key="9">
    <source>
        <dbReference type="EMBL" id="KAK9406565.1"/>
    </source>
</evidence>
<evidence type="ECO:0000256" key="7">
    <source>
        <dbReference type="SAM" id="MobiDB-lite"/>
    </source>
</evidence>
<reference evidence="9 10" key="1">
    <citation type="journal article" date="2024" name="Proc. Natl. Acad. Sci. U.S.A.">
        <title>The genetic regulatory architecture and epigenomic basis for age-related changes in rattlesnake venom.</title>
        <authorList>
            <person name="Hogan M.P."/>
            <person name="Holding M.L."/>
            <person name="Nystrom G.S."/>
            <person name="Colston T.J."/>
            <person name="Bartlett D.A."/>
            <person name="Mason A.J."/>
            <person name="Ellsworth S.A."/>
            <person name="Rautsaw R.M."/>
            <person name="Lawrence K.C."/>
            <person name="Strickland J.L."/>
            <person name="He B."/>
            <person name="Fraser P."/>
            <person name="Margres M.J."/>
            <person name="Gilbert D.M."/>
            <person name="Gibbs H.L."/>
            <person name="Parkinson C.L."/>
            <person name="Rokyta D.R."/>
        </authorList>
    </citation>
    <scope>NUCLEOTIDE SEQUENCE [LARGE SCALE GENOMIC DNA]</scope>
    <source>
        <strain evidence="9">DRR0105</strain>
    </source>
</reference>
<dbReference type="GO" id="GO:0000978">
    <property type="term" value="F:RNA polymerase II cis-regulatory region sequence-specific DNA binding"/>
    <property type="evidence" value="ECO:0007669"/>
    <property type="project" value="TreeGrafter"/>
</dbReference>
<dbReference type="Gene3D" id="4.10.900.10">
    <property type="entry name" value="TCF3-CBD (Catenin binding domain)"/>
    <property type="match status" value="1"/>
</dbReference>
<dbReference type="PANTHER" id="PTHR10373">
    <property type="entry name" value="TRANSCRIPTION FACTOR 7 FAMILY MEMBER"/>
    <property type="match status" value="1"/>
</dbReference>
<comment type="subcellular location">
    <subcellularLocation>
        <location evidence="1">Nucleus</location>
    </subcellularLocation>
</comment>
<keyword evidence="3" id="KW-0238">DNA-binding</keyword>
<organism evidence="9 10">
    <name type="scientific">Crotalus adamanteus</name>
    <name type="common">Eastern diamondback rattlesnake</name>
    <dbReference type="NCBI Taxonomy" id="8729"/>
    <lineage>
        <taxon>Eukaryota</taxon>
        <taxon>Metazoa</taxon>
        <taxon>Chordata</taxon>
        <taxon>Craniata</taxon>
        <taxon>Vertebrata</taxon>
        <taxon>Euteleostomi</taxon>
        <taxon>Lepidosauria</taxon>
        <taxon>Squamata</taxon>
        <taxon>Bifurcata</taxon>
        <taxon>Unidentata</taxon>
        <taxon>Episquamata</taxon>
        <taxon>Toxicofera</taxon>
        <taxon>Serpentes</taxon>
        <taxon>Colubroidea</taxon>
        <taxon>Viperidae</taxon>
        <taxon>Crotalinae</taxon>
        <taxon>Crotalus</taxon>
    </lineage>
</organism>